<dbReference type="InterPro" id="IPR011009">
    <property type="entry name" value="Kinase-like_dom_sf"/>
</dbReference>
<dbReference type="HOGENOM" id="CLU_000288_63_0_1"/>
<proteinExistence type="predicted"/>
<evidence type="ECO:0000313" key="5">
    <source>
        <dbReference type="Proteomes" id="UP000013827"/>
    </source>
</evidence>
<reference evidence="5" key="1">
    <citation type="journal article" date="2013" name="Nature">
        <title>Pan genome of the phytoplankton Emiliania underpins its global distribution.</title>
        <authorList>
            <person name="Read B.A."/>
            <person name="Kegel J."/>
            <person name="Klute M.J."/>
            <person name="Kuo A."/>
            <person name="Lefebvre S.C."/>
            <person name="Maumus F."/>
            <person name="Mayer C."/>
            <person name="Miller J."/>
            <person name="Monier A."/>
            <person name="Salamov A."/>
            <person name="Young J."/>
            <person name="Aguilar M."/>
            <person name="Claverie J.M."/>
            <person name="Frickenhaus S."/>
            <person name="Gonzalez K."/>
            <person name="Herman E.K."/>
            <person name="Lin Y.C."/>
            <person name="Napier J."/>
            <person name="Ogata H."/>
            <person name="Sarno A.F."/>
            <person name="Shmutz J."/>
            <person name="Schroeder D."/>
            <person name="de Vargas C."/>
            <person name="Verret F."/>
            <person name="von Dassow P."/>
            <person name="Valentin K."/>
            <person name="Van de Peer Y."/>
            <person name="Wheeler G."/>
            <person name="Dacks J.B."/>
            <person name="Delwiche C.F."/>
            <person name="Dyhrman S.T."/>
            <person name="Glockner G."/>
            <person name="John U."/>
            <person name="Richards T."/>
            <person name="Worden A.Z."/>
            <person name="Zhang X."/>
            <person name="Grigoriev I.V."/>
            <person name="Allen A.E."/>
            <person name="Bidle K."/>
            <person name="Borodovsky M."/>
            <person name="Bowler C."/>
            <person name="Brownlee C."/>
            <person name="Cock J.M."/>
            <person name="Elias M."/>
            <person name="Gladyshev V.N."/>
            <person name="Groth M."/>
            <person name="Guda C."/>
            <person name="Hadaegh A."/>
            <person name="Iglesias-Rodriguez M.D."/>
            <person name="Jenkins J."/>
            <person name="Jones B.M."/>
            <person name="Lawson T."/>
            <person name="Leese F."/>
            <person name="Lindquist E."/>
            <person name="Lobanov A."/>
            <person name="Lomsadze A."/>
            <person name="Malik S.B."/>
            <person name="Marsh M.E."/>
            <person name="Mackinder L."/>
            <person name="Mock T."/>
            <person name="Mueller-Roeber B."/>
            <person name="Pagarete A."/>
            <person name="Parker M."/>
            <person name="Probert I."/>
            <person name="Quesneville H."/>
            <person name="Raines C."/>
            <person name="Rensing S.A."/>
            <person name="Riano-Pachon D.M."/>
            <person name="Richier S."/>
            <person name="Rokitta S."/>
            <person name="Shiraiwa Y."/>
            <person name="Soanes D.M."/>
            <person name="van der Giezen M."/>
            <person name="Wahlund T.M."/>
            <person name="Williams B."/>
            <person name="Wilson W."/>
            <person name="Wolfe G."/>
            <person name="Wurch L.L."/>
        </authorList>
    </citation>
    <scope>NUCLEOTIDE SEQUENCE</scope>
</reference>
<keyword evidence="2" id="KW-0067">ATP-binding</keyword>
<dbReference type="PANTHER" id="PTHR24346">
    <property type="entry name" value="MAP/MICROTUBULE AFFINITY-REGULATING KINASE"/>
    <property type="match status" value="1"/>
</dbReference>
<dbReference type="eggNOG" id="KOG0583">
    <property type="taxonomic scope" value="Eukaryota"/>
</dbReference>
<dbReference type="PROSITE" id="PS00108">
    <property type="entry name" value="PROTEIN_KINASE_ST"/>
    <property type="match status" value="1"/>
</dbReference>
<dbReference type="PANTHER" id="PTHR24346:SF30">
    <property type="entry name" value="MATERNAL EMBRYONIC LEUCINE ZIPPER KINASE"/>
    <property type="match status" value="1"/>
</dbReference>
<reference evidence="4" key="2">
    <citation type="submission" date="2024-10" db="UniProtKB">
        <authorList>
            <consortium name="EnsemblProtists"/>
        </authorList>
    </citation>
    <scope>IDENTIFICATION</scope>
</reference>
<evidence type="ECO:0000256" key="2">
    <source>
        <dbReference type="ARBA" id="ARBA00022840"/>
    </source>
</evidence>
<dbReference type="GO" id="GO:0004674">
    <property type="term" value="F:protein serine/threonine kinase activity"/>
    <property type="evidence" value="ECO:0007669"/>
    <property type="project" value="TreeGrafter"/>
</dbReference>
<accession>A0A0D3JQC2</accession>
<name>A0A0D3JQC2_EMIH1</name>
<dbReference type="RefSeq" id="XP_005778136.1">
    <property type="nucleotide sequence ID" value="XM_005778079.1"/>
</dbReference>
<dbReference type="PROSITE" id="PS50011">
    <property type="entry name" value="PROTEIN_KINASE_DOM"/>
    <property type="match status" value="1"/>
</dbReference>
<keyword evidence="1" id="KW-0547">Nucleotide-binding</keyword>
<dbReference type="InterPro" id="IPR008271">
    <property type="entry name" value="Ser/Thr_kinase_AS"/>
</dbReference>
<evidence type="ECO:0000313" key="4">
    <source>
        <dbReference type="EnsemblProtists" id="EOD25707"/>
    </source>
</evidence>
<evidence type="ECO:0000259" key="3">
    <source>
        <dbReference type="PROSITE" id="PS50011"/>
    </source>
</evidence>
<dbReference type="GO" id="GO:0035556">
    <property type="term" value="P:intracellular signal transduction"/>
    <property type="evidence" value="ECO:0007669"/>
    <property type="project" value="TreeGrafter"/>
</dbReference>
<dbReference type="EnsemblProtists" id="EOD25707">
    <property type="protein sequence ID" value="EOD25707"/>
    <property type="gene ID" value="EMIHUDRAFT_44463"/>
</dbReference>
<dbReference type="SMART" id="SM00220">
    <property type="entry name" value="S_TKc"/>
    <property type="match status" value="1"/>
</dbReference>
<dbReference type="Gene3D" id="1.10.510.10">
    <property type="entry name" value="Transferase(Phosphotransferase) domain 1"/>
    <property type="match status" value="1"/>
</dbReference>
<feature type="domain" description="Protein kinase" evidence="3">
    <location>
        <begin position="1"/>
        <end position="223"/>
    </location>
</feature>
<dbReference type="Proteomes" id="UP000013827">
    <property type="component" value="Unassembled WGS sequence"/>
</dbReference>
<dbReference type="KEGG" id="ehx:EMIHUDRAFT_44463"/>
<dbReference type="GO" id="GO:0005524">
    <property type="term" value="F:ATP binding"/>
    <property type="evidence" value="ECO:0007669"/>
    <property type="project" value="UniProtKB-KW"/>
</dbReference>
<dbReference type="GeneID" id="17271253"/>
<sequence>AVKVLNHKATKPEMVKIVRECACLERLDHPSVISVLAHGRVGTALYCIVMERCAGGELFDLVSSLPLPPEHTARRIFCELLDAVGHCHSRGIAHRDIKLENVLLTESGAVKLIDFGLAHQYDPAHAGGWDRSTLLTEVVGSQNYAAPEVSAGCGYDGFRADMWSSGVVLYTLLAGTFPYHECIAPVEVDVEGLPAEAVGLVKALLEADPARRPTASVARRHGW</sequence>
<dbReference type="InterPro" id="IPR000719">
    <property type="entry name" value="Prot_kinase_dom"/>
</dbReference>
<dbReference type="AlphaFoldDB" id="A0A0D3JQC2"/>
<dbReference type="Pfam" id="PF00069">
    <property type="entry name" value="Pkinase"/>
    <property type="match status" value="1"/>
</dbReference>
<dbReference type="PaxDb" id="2903-EOD25707"/>
<protein>
    <recommendedName>
        <fullName evidence="3">Protein kinase domain-containing protein</fullName>
    </recommendedName>
</protein>
<dbReference type="OMA" id="PWTETNQ"/>
<organism evidence="4 5">
    <name type="scientific">Emiliania huxleyi (strain CCMP1516)</name>
    <dbReference type="NCBI Taxonomy" id="280463"/>
    <lineage>
        <taxon>Eukaryota</taxon>
        <taxon>Haptista</taxon>
        <taxon>Haptophyta</taxon>
        <taxon>Prymnesiophyceae</taxon>
        <taxon>Isochrysidales</taxon>
        <taxon>Noelaerhabdaceae</taxon>
        <taxon>Emiliania</taxon>
    </lineage>
</organism>
<keyword evidence="5" id="KW-1185">Reference proteome</keyword>
<dbReference type="GO" id="GO:0005737">
    <property type="term" value="C:cytoplasm"/>
    <property type="evidence" value="ECO:0007669"/>
    <property type="project" value="TreeGrafter"/>
</dbReference>
<dbReference type="SUPFAM" id="SSF56112">
    <property type="entry name" value="Protein kinase-like (PK-like)"/>
    <property type="match status" value="1"/>
</dbReference>
<dbReference type="STRING" id="2903.R1CSS5"/>
<evidence type="ECO:0000256" key="1">
    <source>
        <dbReference type="ARBA" id="ARBA00022741"/>
    </source>
</evidence>